<protein>
    <submittedName>
        <fullName evidence="2">Uncharacterized protein</fullName>
    </submittedName>
</protein>
<evidence type="ECO:0000313" key="3">
    <source>
        <dbReference type="Proteomes" id="UP000288859"/>
    </source>
</evidence>
<feature type="region of interest" description="Disordered" evidence="1">
    <location>
        <begin position="84"/>
        <end position="167"/>
    </location>
</feature>
<sequence>MLYRAVGFESTKLPKSDLNSKDEWETLEAALLTLLGKPSVPEEMSAADSNRPGRKPMEMARSPTDVDVVEAGAHMLVASYPEELHLDNDTDSDAIGPYRVGAEASNEPVPASEDTTTTVPDGVRAEVSNEHDQASEDATNTGPNGVGGEASNEFDQGFDNTKTIKHG</sequence>
<feature type="region of interest" description="Disordered" evidence="1">
    <location>
        <begin position="38"/>
        <end position="61"/>
    </location>
</feature>
<organism evidence="2 3">
    <name type="scientific">Exophiala mesophila</name>
    <name type="common">Black yeast-like fungus</name>
    <dbReference type="NCBI Taxonomy" id="212818"/>
    <lineage>
        <taxon>Eukaryota</taxon>
        <taxon>Fungi</taxon>
        <taxon>Dikarya</taxon>
        <taxon>Ascomycota</taxon>
        <taxon>Pezizomycotina</taxon>
        <taxon>Eurotiomycetes</taxon>
        <taxon>Chaetothyriomycetidae</taxon>
        <taxon>Chaetothyriales</taxon>
        <taxon>Herpotrichiellaceae</taxon>
        <taxon>Exophiala</taxon>
    </lineage>
</organism>
<dbReference type="AlphaFoldDB" id="A0A438N9N7"/>
<accession>A0A438N9N7</accession>
<dbReference type="VEuPathDB" id="FungiDB:PV10_07571"/>
<dbReference type="Proteomes" id="UP000288859">
    <property type="component" value="Unassembled WGS sequence"/>
</dbReference>
<dbReference type="OrthoDB" id="10512220at2759"/>
<proteinExistence type="predicted"/>
<evidence type="ECO:0000256" key="1">
    <source>
        <dbReference type="SAM" id="MobiDB-lite"/>
    </source>
</evidence>
<name>A0A438N9N7_EXOME</name>
<reference evidence="2 3" key="1">
    <citation type="submission" date="2017-03" db="EMBL/GenBank/DDBJ databases">
        <title>Genomes of endolithic fungi from Antarctica.</title>
        <authorList>
            <person name="Coleine C."/>
            <person name="Masonjones S."/>
            <person name="Stajich J.E."/>
        </authorList>
    </citation>
    <scope>NUCLEOTIDE SEQUENCE [LARGE SCALE GENOMIC DNA]</scope>
    <source>
        <strain evidence="2 3">CCFEE 6314</strain>
    </source>
</reference>
<gene>
    <name evidence="2" type="ORF">B0A52_03678</name>
</gene>
<evidence type="ECO:0000313" key="2">
    <source>
        <dbReference type="EMBL" id="RVX72489.1"/>
    </source>
</evidence>
<dbReference type="EMBL" id="NAJM01000012">
    <property type="protein sequence ID" value="RVX72489.1"/>
    <property type="molecule type" value="Genomic_DNA"/>
</dbReference>
<comment type="caution">
    <text evidence="2">The sequence shown here is derived from an EMBL/GenBank/DDBJ whole genome shotgun (WGS) entry which is preliminary data.</text>
</comment>
<feature type="compositionally biased region" description="Basic and acidic residues" evidence="1">
    <location>
        <begin position="123"/>
        <end position="134"/>
    </location>
</feature>